<keyword evidence="3" id="KW-1185">Reference proteome</keyword>
<feature type="compositionally biased region" description="Acidic residues" evidence="1">
    <location>
        <begin position="59"/>
        <end position="72"/>
    </location>
</feature>
<accession>A0A0M2HR37</accession>
<dbReference type="Proteomes" id="UP000033900">
    <property type="component" value="Unassembled WGS sequence"/>
</dbReference>
<protein>
    <submittedName>
        <fullName evidence="2">Uncharacterized protein</fullName>
    </submittedName>
</protein>
<dbReference type="PATRIC" id="fig|273678.4.peg.2182"/>
<evidence type="ECO:0000256" key="1">
    <source>
        <dbReference type="SAM" id="MobiDB-lite"/>
    </source>
</evidence>
<gene>
    <name evidence="2" type="ORF">RS84_02178</name>
</gene>
<organism evidence="2 3">
    <name type="scientific">Microbacterium hydrocarbonoxydans</name>
    <dbReference type="NCBI Taxonomy" id="273678"/>
    <lineage>
        <taxon>Bacteria</taxon>
        <taxon>Bacillati</taxon>
        <taxon>Actinomycetota</taxon>
        <taxon>Actinomycetes</taxon>
        <taxon>Micrococcales</taxon>
        <taxon>Microbacteriaceae</taxon>
        <taxon>Microbacterium</taxon>
    </lineage>
</organism>
<dbReference type="AlphaFoldDB" id="A0A0M2HR37"/>
<dbReference type="EMBL" id="JYJB01000009">
    <property type="protein sequence ID" value="KJL47385.1"/>
    <property type="molecule type" value="Genomic_DNA"/>
</dbReference>
<proteinExistence type="predicted"/>
<comment type="caution">
    <text evidence="2">The sequence shown here is derived from an EMBL/GenBank/DDBJ whole genome shotgun (WGS) entry which is preliminary data.</text>
</comment>
<evidence type="ECO:0000313" key="2">
    <source>
        <dbReference type="EMBL" id="KJL47385.1"/>
    </source>
</evidence>
<name>A0A0M2HR37_9MICO</name>
<dbReference type="STRING" id="273678.RS84_02178"/>
<reference evidence="2 3" key="1">
    <citation type="submission" date="2015-02" db="EMBL/GenBank/DDBJ databases">
        <title>Draft genome sequences of ten Microbacterium spp. with emphasis on heavy metal contaminated environments.</title>
        <authorList>
            <person name="Corretto E."/>
        </authorList>
    </citation>
    <scope>NUCLEOTIDE SEQUENCE [LARGE SCALE GENOMIC DNA]</scope>
    <source>
        <strain evidence="2 3">SA35</strain>
    </source>
</reference>
<evidence type="ECO:0000313" key="3">
    <source>
        <dbReference type="Proteomes" id="UP000033900"/>
    </source>
</evidence>
<feature type="region of interest" description="Disordered" evidence="1">
    <location>
        <begin position="1"/>
        <end position="103"/>
    </location>
</feature>
<dbReference type="RefSeq" id="WP_200892015.1">
    <property type="nucleotide sequence ID" value="NZ_JYJB01000009.1"/>
</dbReference>
<sequence length="103" mass="10918">MTDSTPAQEPAERDSEARTPTPSPASGQDAGEFTQGVAETPERAESPEDADPEQLPSNEELEEPSTEKEPEEEPKAPAPDDAEPDHRAVGIGVIDTPESGPQE</sequence>